<accession>A0A023ERJ4</accession>
<dbReference type="EMBL" id="GAPW01002304">
    <property type="protein sequence ID" value="JAC11294.1"/>
    <property type="molecule type" value="mRNA"/>
</dbReference>
<dbReference type="Pfam" id="PF09777">
    <property type="entry name" value="OSTMP1"/>
    <property type="match status" value="1"/>
</dbReference>
<dbReference type="VEuPathDB" id="VectorBase:AALFPA_054260"/>
<sequence length="351" mass="39393">MGALRFLLVISLGSILAASSASGSLSHRPHPPPDRDCEQIRNFVADYAKFLKQMSSQTYPVNKFCSSNDTVFNYQQAVEWFGAAKGNESCAADFHHNRLNVIQTLYDQMTSIWESAHCADCVSNQNETAEFMELYDAQQNCTVVNNNPCDKCAGNYTEMQNFYEKLVKARNGIVCFDIEDRMNQTRYAWSAVYNCCKGKQHSQEAFIWFASGISGLPIVFYMAMYFITRRKEARERAAAPLLNDQVEEEQPEAEQPQAGTSHGGHGQTKAEQLPNGDCEIDPDQCSVEEEPKLINNLNITRGVRESRLIDLQDSGSENFLNSERGLKLPPQKNPDNDDDDVSLIGAKNLLD</sequence>
<feature type="transmembrane region" description="Helical" evidence="2">
    <location>
        <begin position="205"/>
        <end position="227"/>
    </location>
</feature>
<dbReference type="VEuPathDB" id="VectorBase:AALC636_004150"/>
<dbReference type="InterPro" id="IPR019172">
    <property type="entry name" value="Osteopetrosis-assoc_TM_1"/>
</dbReference>
<feature type="signal peptide" evidence="3">
    <location>
        <begin position="1"/>
        <end position="17"/>
    </location>
</feature>
<keyword evidence="2" id="KW-0812">Transmembrane</keyword>
<evidence type="ECO:0000313" key="4">
    <source>
        <dbReference type="EMBL" id="JAC11294.1"/>
    </source>
</evidence>
<keyword evidence="2" id="KW-1133">Transmembrane helix</keyword>
<evidence type="ECO:0000256" key="2">
    <source>
        <dbReference type="SAM" id="Phobius"/>
    </source>
</evidence>
<dbReference type="AlphaFoldDB" id="A0A023ERJ4"/>
<keyword evidence="2" id="KW-0472">Membrane</keyword>
<feature type="region of interest" description="Disordered" evidence="1">
    <location>
        <begin position="242"/>
        <end position="283"/>
    </location>
</feature>
<keyword evidence="3" id="KW-0732">Signal</keyword>
<dbReference type="GO" id="GO:0005829">
    <property type="term" value="C:cytosol"/>
    <property type="evidence" value="ECO:0007669"/>
    <property type="project" value="TreeGrafter"/>
</dbReference>
<dbReference type="VEuPathDB" id="VectorBase:AALF003171"/>
<feature type="region of interest" description="Disordered" evidence="1">
    <location>
        <begin position="315"/>
        <end position="351"/>
    </location>
</feature>
<dbReference type="PANTHER" id="PTHR15644:SF2">
    <property type="entry name" value="OSTEOPETROSIS-ASSOCIATED TRANSMEMBRANE PROTEIN 1"/>
    <property type="match status" value="1"/>
</dbReference>
<reference evidence="4" key="1">
    <citation type="journal article" date="2014" name="PLoS Negl. Trop. Dis.">
        <title>Identification and characterization of seminal fluid proteins in the Asian tiger mosquito, Aedes albopictus.</title>
        <authorList>
            <person name="Boes K.E."/>
            <person name="Ribeiro J.M."/>
            <person name="Wong A."/>
            <person name="Harrington L.C."/>
            <person name="Wolfner M.F."/>
            <person name="Sirot L.K."/>
        </authorList>
    </citation>
    <scope>NUCLEOTIDE SEQUENCE</scope>
    <source>
        <tissue evidence="4">Reproductive organs</tissue>
    </source>
</reference>
<evidence type="ECO:0000256" key="3">
    <source>
        <dbReference type="SAM" id="SignalP"/>
    </source>
</evidence>
<name>A0A023ERJ4_AEDAL</name>
<evidence type="ECO:0000256" key="1">
    <source>
        <dbReference type="SAM" id="MobiDB-lite"/>
    </source>
</evidence>
<proteinExistence type="evidence at transcript level"/>
<feature type="chain" id="PRO_5001519881" evidence="3">
    <location>
        <begin position="18"/>
        <end position="351"/>
    </location>
</feature>
<organism evidence="4">
    <name type="scientific">Aedes albopictus</name>
    <name type="common">Asian tiger mosquito</name>
    <name type="synonym">Stegomyia albopicta</name>
    <dbReference type="NCBI Taxonomy" id="7160"/>
    <lineage>
        <taxon>Eukaryota</taxon>
        <taxon>Metazoa</taxon>
        <taxon>Ecdysozoa</taxon>
        <taxon>Arthropoda</taxon>
        <taxon>Hexapoda</taxon>
        <taxon>Insecta</taxon>
        <taxon>Pterygota</taxon>
        <taxon>Neoptera</taxon>
        <taxon>Endopterygota</taxon>
        <taxon>Diptera</taxon>
        <taxon>Nematocera</taxon>
        <taxon>Culicoidea</taxon>
        <taxon>Culicidae</taxon>
        <taxon>Culicinae</taxon>
        <taxon>Aedini</taxon>
        <taxon>Aedes</taxon>
        <taxon>Stegomyia</taxon>
    </lineage>
</organism>
<dbReference type="PANTHER" id="PTHR15644">
    <property type="entry name" value="OSTEOPETROSIS ASSOCIATED TRANSMEMBRANE PROTEIN 1"/>
    <property type="match status" value="1"/>
</dbReference>
<protein>
    <submittedName>
        <fullName evidence="4">Putative secreted protein</fullName>
    </submittedName>
</protein>